<sequence>MDPHSTPAPPAPTQTASGTFPCPECRSTLPLGTRVCPTCGIRLTGPLALELWQVEQRIGALSAESKRLRALLLQPPGAQELARTPQRPAPPAPGVRQVPYPAPSPTAPAQKTLSGQQVLLGMAAFLLLSGLSFFLLVVWSLIGLVGQALVMVVLTGLAAGGAVLATRKRLPAAAETAAVIASGLVLLDLSAAHRLGLAGLDAFPAEQYWTVAGLLGAGLLLGFDALVPRRDAAGDLRRIVIYRPVAVLFALAALWAGAELIDSDGLALSVTGLALAGISVALAWGAVRLDGRTGLVSPSSVAPWLSAALGLLIHLIAAFDTGYSAEASTPARYAAMVLLALVPSALLVLQSRAGLRMETRFALRMVGLLGLLVTFGIPLYAAPRGAVAVVAVAVGVALLVLALLGQDGMGGRMPLTWGDLFSWIGRLALVLLFVLLLALVEGGHASGLDLQLIRGGAGPAAWWLPVLPAAALAVPSVVTAVRRDSLLIAALAHASLLAGVLVGLRDADGITWAVTALVGAVLSLAVAGGARWAAMESRNPAMEPLAFAAATVYAVTAVLAAADVDDFVLATVLVVLGALLVAYAALPGRLEVAYLAILALASGLYVQLVARDVSTVEWYALPVAAMLAVLGAVQWLRDRKAPTFLTMAPAIVFGLFPSLMAAITDGPVWRLLAVTLAAALLLVVGIAGRWKAAVVLGAVALGILAVTQGGPLVAYVPGFLLLVGSGAVLLVIGVLWEHSIALGRRTYVWLEAMQ</sequence>
<feature type="transmembrane region" description="Helical" evidence="2">
    <location>
        <begin position="669"/>
        <end position="687"/>
    </location>
</feature>
<keyword evidence="2" id="KW-0472">Membrane</keyword>
<feature type="transmembrane region" description="Helical" evidence="2">
    <location>
        <begin position="593"/>
        <end position="610"/>
    </location>
</feature>
<dbReference type="AlphaFoldDB" id="A0A4U2YRY1"/>
<feature type="transmembrane region" description="Helical" evidence="2">
    <location>
        <begin position="208"/>
        <end position="227"/>
    </location>
</feature>
<feature type="transmembrane region" description="Helical" evidence="2">
    <location>
        <begin position="331"/>
        <end position="349"/>
    </location>
</feature>
<gene>
    <name evidence="3" type="ORF">FC770_03285</name>
</gene>
<feature type="transmembrane region" description="Helical" evidence="2">
    <location>
        <begin position="270"/>
        <end position="289"/>
    </location>
</feature>
<feature type="transmembrane region" description="Helical" evidence="2">
    <location>
        <begin position="616"/>
        <end position="636"/>
    </location>
</feature>
<dbReference type="RefSeq" id="WP_137064657.1">
    <property type="nucleotide sequence ID" value="NZ_CP040748.1"/>
</dbReference>
<protein>
    <recommendedName>
        <fullName evidence="5">DUF2157 domain-containing protein</fullName>
    </recommendedName>
</protein>
<feature type="transmembrane region" description="Helical" evidence="2">
    <location>
        <begin position="239"/>
        <end position="258"/>
    </location>
</feature>
<feature type="compositionally biased region" description="Pro residues" evidence="1">
    <location>
        <begin position="1"/>
        <end position="12"/>
    </location>
</feature>
<feature type="transmembrane region" description="Helical" evidence="2">
    <location>
        <begin position="485"/>
        <end position="504"/>
    </location>
</feature>
<dbReference type="Proteomes" id="UP000307808">
    <property type="component" value="Unassembled WGS sequence"/>
</dbReference>
<feature type="transmembrane region" description="Helical" evidence="2">
    <location>
        <begin position="386"/>
        <end position="405"/>
    </location>
</feature>
<proteinExistence type="predicted"/>
<feature type="transmembrane region" description="Helical" evidence="2">
    <location>
        <begin position="118"/>
        <end position="142"/>
    </location>
</feature>
<feature type="transmembrane region" description="Helical" evidence="2">
    <location>
        <begin position="460"/>
        <end position="478"/>
    </location>
</feature>
<evidence type="ECO:0008006" key="5">
    <source>
        <dbReference type="Google" id="ProtNLM"/>
    </source>
</evidence>
<feature type="transmembrane region" description="Helical" evidence="2">
    <location>
        <begin position="510"/>
        <end position="533"/>
    </location>
</feature>
<feature type="region of interest" description="Disordered" evidence="1">
    <location>
        <begin position="1"/>
        <end position="22"/>
    </location>
</feature>
<feature type="transmembrane region" description="Helical" evidence="2">
    <location>
        <begin position="643"/>
        <end position="663"/>
    </location>
</feature>
<evidence type="ECO:0000256" key="2">
    <source>
        <dbReference type="SAM" id="Phobius"/>
    </source>
</evidence>
<dbReference type="OrthoDB" id="3790598at2"/>
<feature type="transmembrane region" description="Helical" evidence="2">
    <location>
        <begin position="177"/>
        <end position="196"/>
    </location>
</feature>
<dbReference type="NCBIfam" id="NF047321">
    <property type="entry name" value="SCO7613_CTERM"/>
    <property type="match status" value="1"/>
</dbReference>
<feature type="region of interest" description="Disordered" evidence="1">
    <location>
        <begin position="77"/>
        <end position="108"/>
    </location>
</feature>
<evidence type="ECO:0000313" key="4">
    <source>
        <dbReference type="Proteomes" id="UP000307808"/>
    </source>
</evidence>
<reference evidence="3 4" key="1">
    <citation type="submission" date="2019-04" db="EMBL/GenBank/DDBJ databases">
        <authorList>
            <person name="Dong K."/>
        </authorList>
    </citation>
    <scope>NUCLEOTIDE SEQUENCE [LARGE SCALE GENOMIC DNA]</scope>
    <source>
        <strain evidence="4">dk3543</strain>
    </source>
</reference>
<feature type="transmembrane region" description="Helical" evidence="2">
    <location>
        <begin position="545"/>
        <end position="562"/>
    </location>
</feature>
<accession>A0A4U2YRY1</accession>
<keyword evidence="2" id="KW-1133">Transmembrane helix</keyword>
<feature type="transmembrane region" description="Helical" evidence="2">
    <location>
        <begin position="719"/>
        <end position="736"/>
    </location>
</feature>
<evidence type="ECO:0000256" key="1">
    <source>
        <dbReference type="SAM" id="MobiDB-lite"/>
    </source>
</evidence>
<dbReference type="EMBL" id="SZPY01000001">
    <property type="protein sequence ID" value="TKI64197.1"/>
    <property type="molecule type" value="Genomic_DNA"/>
</dbReference>
<feature type="transmembrane region" description="Helical" evidence="2">
    <location>
        <begin position="148"/>
        <end position="165"/>
    </location>
</feature>
<evidence type="ECO:0000313" key="3">
    <source>
        <dbReference type="EMBL" id="TKI64197.1"/>
    </source>
</evidence>
<dbReference type="InterPro" id="IPR058062">
    <property type="entry name" value="SCO7613_C"/>
</dbReference>
<organism evidence="3 4">
    <name type="scientific">Nocardioides jishulii</name>
    <dbReference type="NCBI Taxonomy" id="2575440"/>
    <lineage>
        <taxon>Bacteria</taxon>
        <taxon>Bacillati</taxon>
        <taxon>Actinomycetota</taxon>
        <taxon>Actinomycetes</taxon>
        <taxon>Propionibacteriales</taxon>
        <taxon>Nocardioidaceae</taxon>
        <taxon>Nocardioides</taxon>
    </lineage>
</organism>
<feature type="transmembrane region" description="Helical" evidence="2">
    <location>
        <begin position="694"/>
        <end position="713"/>
    </location>
</feature>
<feature type="transmembrane region" description="Helical" evidence="2">
    <location>
        <begin position="361"/>
        <end position="380"/>
    </location>
</feature>
<comment type="caution">
    <text evidence="3">The sequence shown here is derived from an EMBL/GenBank/DDBJ whole genome shotgun (WGS) entry which is preliminary data.</text>
</comment>
<keyword evidence="4" id="KW-1185">Reference proteome</keyword>
<keyword evidence="2" id="KW-0812">Transmembrane</keyword>
<feature type="transmembrane region" description="Helical" evidence="2">
    <location>
        <begin position="301"/>
        <end position="319"/>
    </location>
</feature>
<feature type="transmembrane region" description="Helical" evidence="2">
    <location>
        <begin position="568"/>
        <end position="586"/>
    </location>
</feature>
<feature type="transmembrane region" description="Helical" evidence="2">
    <location>
        <begin position="417"/>
        <end position="440"/>
    </location>
</feature>
<name>A0A4U2YRY1_9ACTN</name>